<dbReference type="InterPro" id="IPR036508">
    <property type="entry name" value="Chitin-bd_dom_sf"/>
</dbReference>
<keyword evidence="4" id="KW-1185">Reference proteome</keyword>
<gene>
    <name evidence="3" type="ORF">TCAL_17011</name>
</gene>
<dbReference type="InterPro" id="IPR052976">
    <property type="entry name" value="Scoloptoxin-like"/>
</dbReference>
<dbReference type="Proteomes" id="UP000318571">
    <property type="component" value="Chromosome 5"/>
</dbReference>
<feature type="chain" id="PRO_5022151657" description="Chitin-binding type-2 domain-containing protein" evidence="1">
    <location>
        <begin position="19"/>
        <end position="200"/>
    </location>
</feature>
<dbReference type="GO" id="GO:0005576">
    <property type="term" value="C:extracellular region"/>
    <property type="evidence" value="ECO:0007669"/>
    <property type="project" value="InterPro"/>
</dbReference>
<evidence type="ECO:0000313" key="3">
    <source>
        <dbReference type="EMBL" id="TRY77185.1"/>
    </source>
</evidence>
<dbReference type="Pfam" id="PF01607">
    <property type="entry name" value="CBM_14"/>
    <property type="match status" value="1"/>
</dbReference>
<reference evidence="3 4" key="1">
    <citation type="journal article" date="2018" name="Nat. Ecol. Evol.">
        <title>Genomic signatures of mitonuclear coevolution across populations of Tigriopus californicus.</title>
        <authorList>
            <person name="Barreto F.S."/>
            <person name="Watson E.T."/>
            <person name="Lima T.G."/>
            <person name="Willett C.S."/>
            <person name="Edmands S."/>
            <person name="Li W."/>
            <person name="Burton R.S."/>
        </authorList>
    </citation>
    <scope>NUCLEOTIDE SEQUENCE [LARGE SCALE GENOMIC DNA]</scope>
    <source>
        <strain evidence="3 4">San Diego</strain>
    </source>
</reference>
<dbReference type="Gene3D" id="2.170.140.10">
    <property type="entry name" value="Chitin binding domain"/>
    <property type="match status" value="1"/>
</dbReference>
<accession>A0A553PHP1</accession>
<keyword evidence="1" id="KW-0732">Signal</keyword>
<dbReference type="PANTHER" id="PTHR22933:SF43">
    <property type="entry name" value="LP10131P"/>
    <property type="match status" value="1"/>
</dbReference>
<dbReference type="SMART" id="SM00494">
    <property type="entry name" value="ChtBD2"/>
    <property type="match status" value="2"/>
</dbReference>
<protein>
    <recommendedName>
        <fullName evidence="2">Chitin-binding type-2 domain-containing protein</fullName>
    </recommendedName>
</protein>
<dbReference type="InterPro" id="IPR002557">
    <property type="entry name" value="Chitin-bd_dom"/>
</dbReference>
<dbReference type="SUPFAM" id="SSF57625">
    <property type="entry name" value="Invertebrate chitin-binding proteins"/>
    <property type="match status" value="1"/>
</dbReference>
<organism evidence="3 4">
    <name type="scientific">Tigriopus californicus</name>
    <name type="common">Marine copepod</name>
    <dbReference type="NCBI Taxonomy" id="6832"/>
    <lineage>
        <taxon>Eukaryota</taxon>
        <taxon>Metazoa</taxon>
        <taxon>Ecdysozoa</taxon>
        <taxon>Arthropoda</taxon>
        <taxon>Crustacea</taxon>
        <taxon>Multicrustacea</taxon>
        <taxon>Hexanauplia</taxon>
        <taxon>Copepoda</taxon>
        <taxon>Harpacticoida</taxon>
        <taxon>Harpacticidae</taxon>
        <taxon>Tigriopus</taxon>
    </lineage>
</organism>
<dbReference type="GO" id="GO:0008061">
    <property type="term" value="F:chitin binding"/>
    <property type="evidence" value="ECO:0007669"/>
    <property type="project" value="InterPro"/>
</dbReference>
<dbReference type="AlphaFoldDB" id="A0A553PHP1"/>
<feature type="domain" description="Chitin-binding type-2" evidence="2">
    <location>
        <begin position="46"/>
        <end position="114"/>
    </location>
</feature>
<sequence>MFKSIAIVLSACVVGYLAMPQQSPNDQSYLFADQAESLLYTPLSLSFSCEGQQYGYYADVDNGCQVFHICLPIEDDAGSVIETAQWSFICGNGTVFDQQTLTCNHEQDAFPCSEAASLYNTVSNMATMLMWTTAVRCSTFVAHEDDTGSVIETAQWSFICGNGTVFDQQTLTCNHEQDAFPCSEAASLYNTVEFGKIPDY</sequence>
<evidence type="ECO:0000313" key="4">
    <source>
        <dbReference type="Proteomes" id="UP000318571"/>
    </source>
</evidence>
<feature type="signal peptide" evidence="1">
    <location>
        <begin position="1"/>
        <end position="18"/>
    </location>
</feature>
<evidence type="ECO:0000256" key="1">
    <source>
        <dbReference type="SAM" id="SignalP"/>
    </source>
</evidence>
<dbReference type="PANTHER" id="PTHR22933">
    <property type="entry name" value="FI18007P1-RELATED"/>
    <property type="match status" value="1"/>
</dbReference>
<comment type="caution">
    <text evidence="3">The sequence shown here is derived from an EMBL/GenBank/DDBJ whole genome shotgun (WGS) entry which is preliminary data.</text>
</comment>
<dbReference type="EMBL" id="VCGU01000004">
    <property type="protein sequence ID" value="TRY77185.1"/>
    <property type="molecule type" value="Genomic_DNA"/>
</dbReference>
<name>A0A553PHP1_TIGCA</name>
<evidence type="ECO:0000259" key="2">
    <source>
        <dbReference type="PROSITE" id="PS50940"/>
    </source>
</evidence>
<dbReference type="PROSITE" id="PS50940">
    <property type="entry name" value="CHIT_BIND_II"/>
    <property type="match status" value="1"/>
</dbReference>
<proteinExistence type="predicted"/>